<dbReference type="RefSeq" id="XP_066705041.1">
    <property type="nucleotide sequence ID" value="XM_066839977.1"/>
</dbReference>
<feature type="compositionally biased region" description="Basic and acidic residues" evidence="1">
    <location>
        <begin position="711"/>
        <end position="724"/>
    </location>
</feature>
<dbReference type="GeneID" id="92073039"/>
<organism evidence="3 4">
    <name type="scientific">Apiospora aurea</name>
    <dbReference type="NCBI Taxonomy" id="335848"/>
    <lineage>
        <taxon>Eukaryota</taxon>
        <taxon>Fungi</taxon>
        <taxon>Dikarya</taxon>
        <taxon>Ascomycota</taxon>
        <taxon>Pezizomycotina</taxon>
        <taxon>Sordariomycetes</taxon>
        <taxon>Xylariomycetidae</taxon>
        <taxon>Amphisphaeriales</taxon>
        <taxon>Apiosporaceae</taxon>
        <taxon>Apiospora</taxon>
    </lineage>
</organism>
<gene>
    <name evidence="3" type="ORF">PG986_003755</name>
</gene>
<evidence type="ECO:0000313" key="4">
    <source>
        <dbReference type="Proteomes" id="UP001391051"/>
    </source>
</evidence>
<evidence type="ECO:0000256" key="2">
    <source>
        <dbReference type="SAM" id="Phobius"/>
    </source>
</evidence>
<reference evidence="3 4" key="1">
    <citation type="submission" date="2023-01" db="EMBL/GenBank/DDBJ databases">
        <title>Analysis of 21 Apiospora genomes using comparative genomics revels a genus with tremendous synthesis potential of carbohydrate active enzymes and secondary metabolites.</title>
        <authorList>
            <person name="Sorensen T."/>
        </authorList>
    </citation>
    <scope>NUCLEOTIDE SEQUENCE [LARGE SCALE GENOMIC DNA]</scope>
    <source>
        <strain evidence="3 4">CBS 24483</strain>
    </source>
</reference>
<keyword evidence="2" id="KW-0812">Transmembrane</keyword>
<name>A0ABR1QSL1_9PEZI</name>
<keyword evidence="2" id="KW-1133">Transmembrane helix</keyword>
<feature type="compositionally biased region" description="Polar residues" evidence="1">
    <location>
        <begin position="658"/>
        <end position="668"/>
    </location>
</feature>
<accession>A0ABR1QSL1</accession>
<protein>
    <submittedName>
        <fullName evidence="3">Uncharacterized protein</fullName>
    </submittedName>
</protein>
<feature type="region of interest" description="Disordered" evidence="1">
    <location>
        <begin position="638"/>
        <end position="735"/>
    </location>
</feature>
<dbReference type="EMBL" id="JAQQWE010000002">
    <property type="protein sequence ID" value="KAK7962930.1"/>
    <property type="molecule type" value="Genomic_DNA"/>
</dbReference>
<evidence type="ECO:0000313" key="3">
    <source>
        <dbReference type="EMBL" id="KAK7962930.1"/>
    </source>
</evidence>
<feature type="compositionally biased region" description="Low complexity" evidence="1">
    <location>
        <begin position="578"/>
        <end position="592"/>
    </location>
</feature>
<sequence>MGGEQRDYIKETQENDKLQGVELLESAKSWDAFTHSMRSGTSQFITINKRLEFYIDDVVVRVARIRELLYYPNDVAVRRLKVELMSCIKTSIVILDKMWEKAADVQQHTDKLVHFINQILEAAEFGALKIRQEQLKNNKNGLVYAEVSCELWNLCGLIGRPKPITEQEVTTLLDTLNEAVRIRKIYVAAFGLLTGSAVCYFALCLLAFVVMGRLCECTVFQRHLNACGGEIRTTVVDVYSSALANVSNVIIYHDAYNDLSSDLFIASFSTYGISGALKPAEDRRYHIETTRRLVQGYGKQLDESRAVLEDLKFSFNHAPHEINMMQTIVDATKGTLDKLGVLLGQLSESAQYSLDVIQDDKVHRTRDGMVYPHVSCEWATLCGLLWRPRPFGPYEMSHIPKELSKVARHGRLAGDAIGTIQTANETNQLILRETRQALLGILMGANKTGEPHWEGDKNAILMELRRGRTKLQDRFSDLSTIRDSFKVGFEKRRPLNRPVPSFKFPRLDATSLGNTVDLYRVTALADEHAPSAFAPTLRIDPLRPNFWFQKNWTEIKKVVHKLRDEAISLLERPSTPEVKPVPSKPADSSSVPSAPPTPSFVPTASQQPSPAILAFGTGQDVRPTGSVVDSSSLAVATAPATASEPPVSASKPTEAIATASSTNPSDKSNPFDEINQPSLFGAVQPTSPSFGSNVSATQPTSATAMPKKRPNPPEKSELEVEADKKRPRTPAPTSRTVRIGELDSRERPIKIEGVVYVFRHPVTFVGLGLDPVVNPVENPGKLWRDADFPTAGYSRGLYFTRGAIMTLLALRVVDAKGNNASESQLKSASFSVIDASDA</sequence>
<evidence type="ECO:0000256" key="1">
    <source>
        <dbReference type="SAM" id="MobiDB-lite"/>
    </source>
</evidence>
<feature type="region of interest" description="Disordered" evidence="1">
    <location>
        <begin position="573"/>
        <end position="618"/>
    </location>
</feature>
<keyword evidence="2" id="KW-0472">Membrane</keyword>
<proteinExistence type="predicted"/>
<comment type="caution">
    <text evidence="3">The sequence shown here is derived from an EMBL/GenBank/DDBJ whole genome shotgun (WGS) entry which is preliminary data.</text>
</comment>
<feature type="transmembrane region" description="Helical" evidence="2">
    <location>
        <begin position="185"/>
        <end position="211"/>
    </location>
</feature>
<dbReference type="Proteomes" id="UP001391051">
    <property type="component" value="Unassembled WGS sequence"/>
</dbReference>
<keyword evidence="4" id="KW-1185">Reference proteome</keyword>
<feature type="compositionally biased region" description="Polar residues" evidence="1">
    <location>
        <begin position="684"/>
        <end position="703"/>
    </location>
</feature>